<evidence type="ECO:0000313" key="4">
    <source>
        <dbReference type="EMBL" id="EJW01906.1"/>
    </source>
</evidence>
<name>J9D223_EDHAE</name>
<evidence type="ECO:0000256" key="3">
    <source>
        <dbReference type="SAM" id="SignalP"/>
    </source>
</evidence>
<dbReference type="HOGENOM" id="CLU_2145821_0_0_1"/>
<keyword evidence="5" id="KW-1185">Reference proteome</keyword>
<feature type="signal peptide" evidence="3">
    <location>
        <begin position="1"/>
        <end position="23"/>
    </location>
</feature>
<feature type="region of interest" description="Disordered" evidence="1">
    <location>
        <begin position="26"/>
        <end position="55"/>
    </location>
</feature>
<evidence type="ECO:0000313" key="5">
    <source>
        <dbReference type="Proteomes" id="UP000003163"/>
    </source>
</evidence>
<comment type="caution">
    <text evidence="4">The sequence shown here is derived from an EMBL/GenBank/DDBJ whole genome shotgun (WGS) entry which is preliminary data.</text>
</comment>
<keyword evidence="3" id="KW-0732">Signal</keyword>
<dbReference type="Proteomes" id="UP000003163">
    <property type="component" value="Unassembled WGS sequence"/>
</dbReference>
<keyword evidence="2" id="KW-1133">Transmembrane helix</keyword>
<evidence type="ECO:0008006" key="6">
    <source>
        <dbReference type="Google" id="ProtNLM"/>
    </source>
</evidence>
<dbReference type="EMBL" id="AFBI03000003">
    <property type="protein sequence ID" value="EJW01906.1"/>
    <property type="molecule type" value="Genomic_DNA"/>
</dbReference>
<evidence type="ECO:0000256" key="1">
    <source>
        <dbReference type="SAM" id="MobiDB-lite"/>
    </source>
</evidence>
<keyword evidence="2" id="KW-0812">Transmembrane</keyword>
<keyword evidence="2" id="KW-0472">Membrane</keyword>
<protein>
    <recommendedName>
        <fullName evidence="6">Stress-associated endoplasmic reticulum protein</fullName>
    </recommendedName>
</protein>
<accession>J9D223</accession>
<feature type="chain" id="PRO_5003821284" description="Stress-associated endoplasmic reticulum protein" evidence="3">
    <location>
        <begin position="24"/>
        <end position="112"/>
    </location>
</feature>
<gene>
    <name evidence="4" type="ORF">EDEG_00336</name>
</gene>
<proteinExistence type="predicted"/>
<sequence length="112" mass="12268">MNFNFCINTFWIALILVLGNVKAEDKKLDAPTSGDTEDKKGDDGKTPTESTDSTQGKIKLIIRKTYQKTDSEGKPTDEVSWIKATIIAAFVVLVFLILLGLIMSNLSSGQKS</sequence>
<dbReference type="AlphaFoldDB" id="J9D223"/>
<reference evidence="4 5" key="1">
    <citation type="submission" date="2011-08" db="EMBL/GenBank/DDBJ databases">
        <authorList>
            <person name="Liu Z.J."/>
            <person name="Shi F.L."/>
            <person name="Lu J.Q."/>
            <person name="Li M."/>
            <person name="Wang Z.L."/>
        </authorList>
    </citation>
    <scope>NUCLEOTIDE SEQUENCE [LARGE SCALE GENOMIC DNA]</scope>
    <source>
        <strain evidence="4 5">USNM 41457</strain>
    </source>
</reference>
<evidence type="ECO:0000256" key="2">
    <source>
        <dbReference type="SAM" id="Phobius"/>
    </source>
</evidence>
<dbReference type="VEuPathDB" id="MicrosporidiaDB:EDEG_00336"/>
<organism evidence="4 5">
    <name type="scientific">Edhazardia aedis (strain USNM 41457)</name>
    <name type="common">Microsporidian parasite</name>
    <dbReference type="NCBI Taxonomy" id="1003232"/>
    <lineage>
        <taxon>Eukaryota</taxon>
        <taxon>Fungi</taxon>
        <taxon>Fungi incertae sedis</taxon>
        <taxon>Microsporidia</taxon>
        <taxon>Edhazardia</taxon>
    </lineage>
</organism>
<dbReference type="InParanoid" id="J9D223"/>
<reference evidence="5" key="2">
    <citation type="submission" date="2015-07" db="EMBL/GenBank/DDBJ databases">
        <title>Contrasting host-pathogen interactions and genome evolution in two generalist and specialist microsporidian pathogens of mosquitoes.</title>
        <authorList>
            <consortium name="The Broad Institute Genomics Platform"/>
            <consortium name="The Broad Institute Genome Sequencing Center for Infectious Disease"/>
            <person name="Cuomo C.A."/>
            <person name="Sanscrainte N.D."/>
            <person name="Goldberg J.M."/>
            <person name="Heiman D."/>
            <person name="Young S."/>
            <person name="Zeng Q."/>
            <person name="Becnel J.J."/>
            <person name="Birren B.W."/>
        </authorList>
    </citation>
    <scope>NUCLEOTIDE SEQUENCE [LARGE SCALE GENOMIC DNA]</scope>
    <source>
        <strain evidence="5">USNM 41457</strain>
    </source>
</reference>
<feature type="compositionally biased region" description="Basic and acidic residues" evidence="1">
    <location>
        <begin position="36"/>
        <end position="46"/>
    </location>
</feature>
<feature type="transmembrane region" description="Helical" evidence="2">
    <location>
        <begin position="81"/>
        <end position="102"/>
    </location>
</feature>